<dbReference type="InterPro" id="IPR046676">
    <property type="entry name" value="DUF6546"/>
</dbReference>
<accession>A0ABY2HE87</accession>
<proteinExistence type="predicted"/>
<dbReference type="Pfam" id="PF20183">
    <property type="entry name" value="DUF6546"/>
    <property type="match status" value="1"/>
</dbReference>
<gene>
    <name evidence="2" type="ORF">CCMA1212_001365</name>
</gene>
<dbReference type="GeneID" id="300573245"/>
<feature type="domain" description="DUF6546" evidence="1">
    <location>
        <begin position="278"/>
        <end position="484"/>
    </location>
</feature>
<evidence type="ECO:0000313" key="3">
    <source>
        <dbReference type="Proteomes" id="UP001642720"/>
    </source>
</evidence>
<keyword evidence="3" id="KW-1185">Reference proteome</keyword>
<evidence type="ECO:0000259" key="1">
    <source>
        <dbReference type="Pfam" id="PF20183"/>
    </source>
</evidence>
<evidence type="ECO:0000313" key="2">
    <source>
        <dbReference type="EMBL" id="TFB05939.1"/>
    </source>
</evidence>
<protein>
    <recommendedName>
        <fullName evidence="1">DUF6546 domain-containing protein</fullName>
    </recommendedName>
</protein>
<organism evidence="2 3">
    <name type="scientific">Trichoderma ghanense</name>
    <dbReference type="NCBI Taxonomy" id="65468"/>
    <lineage>
        <taxon>Eukaryota</taxon>
        <taxon>Fungi</taxon>
        <taxon>Dikarya</taxon>
        <taxon>Ascomycota</taxon>
        <taxon>Pezizomycotina</taxon>
        <taxon>Sordariomycetes</taxon>
        <taxon>Hypocreomycetidae</taxon>
        <taxon>Hypocreales</taxon>
        <taxon>Hypocreaceae</taxon>
        <taxon>Trichoderma</taxon>
    </lineage>
</organism>
<dbReference type="Proteomes" id="UP001642720">
    <property type="component" value="Unassembled WGS sequence"/>
</dbReference>
<dbReference type="RefSeq" id="XP_073562140.1">
    <property type="nucleotide sequence ID" value="XM_073698795.1"/>
</dbReference>
<reference evidence="2 3" key="1">
    <citation type="submission" date="2018-01" db="EMBL/GenBank/DDBJ databases">
        <title>Genome characterization of the sugarcane-associated fungus Trichoderma ghanense CCMA-1212 and their application in lignocelulose bioconversion.</title>
        <authorList>
            <person name="Steindorff A.S."/>
            <person name="Mendes T.D."/>
            <person name="Vilela E.S.D."/>
            <person name="Rodrigues D.S."/>
            <person name="Formighieri E.F."/>
            <person name="Melo I.S."/>
            <person name="Favaro L.C.L."/>
        </authorList>
    </citation>
    <scope>NUCLEOTIDE SEQUENCE [LARGE SCALE GENOMIC DNA]</scope>
    <source>
        <strain evidence="2 3">CCMA-1212</strain>
    </source>
</reference>
<sequence>MAAPGQTKPDSLSWACLPAEIRGLILQAIARQKHPGWASLASVCREWQSVFEHANFDKLKLRVSRLDDFSRIASPQRRHMIRHICLDVELPRYTCDDCARRLSTWDDTSPVVSDAVWKLFSILSAWEPAGGLALELNAYSPSDRDHWFKDIHLSTDDVEEDEDSNTPLDAWRTEPRCHDPDHGWFRGRRAVEPPRSAVMRLFRPIILRFQKPLPQVRAVTRFLLRRQFRRCVCPSDISLLLDSLVRVERMVYESWGLSGPSGKQVRQQAVAFMVRDGLPGTLKSLTIFEDSYELYNRFPRRLSDIHWLNLFPDGLQLGATFAFRSRNLQHLSISFLINAEELFRHCQPAWNWPHMQSLALTSDVLDQEERRRRRISLLLRRAGRMAQRMPKLHTFVLWNGGRGHACAFIYRVDKDGVAITWRATWRLALAEDPLVIREWRLAAARLRFTERFTELQIKQQRIFRDISSHGDAIYRLKLPCQVIEPASLWQIRREGHRPAR</sequence>
<name>A0ABY2HE87_9HYPO</name>
<dbReference type="EMBL" id="PPTA01000002">
    <property type="protein sequence ID" value="TFB05939.1"/>
    <property type="molecule type" value="Genomic_DNA"/>
</dbReference>
<comment type="caution">
    <text evidence="2">The sequence shown here is derived from an EMBL/GenBank/DDBJ whole genome shotgun (WGS) entry which is preliminary data.</text>
</comment>